<feature type="transmembrane region" description="Helical" evidence="2">
    <location>
        <begin position="86"/>
        <end position="109"/>
    </location>
</feature>
<sequence length="446" mass="49105">MTFSRKTLLHNASLAWPMTCNAILIQSVTIIDLLLIASLGESQVAAFGIAGAIITFVIGIQFAIANGTQLVLSRAVGAGVKEKIGLVISSAWATNLGFSILSLLTLILVSAPLIELIAQNTLIAEEAKSYINISLLLLLFSSASQVMVVYFNATKQTRLPLYGFMIEIPSNVLFSFMLIHGVAGFPALGLAGAAWGSVIAILIRFTYLAYRFNREKILGHVAGFHILCKKSIIEHIQEVVPIVANFIVLLTGLLLFQILFAQLSVAAYAAITLVLPWIKIVSMFANTWAQASTILVSQYIGKKDYSAISGFVYQSLIVTRIISVFISLVFVAFSQLAPFIYTNLSADTIQALALIAPIYIVLPLIRCNNMFCGNMIRAMGDSYLIVRINIITQWLIALPLCALVIYFNAPLYIVFGIILFDEILKFQPFRNTLKKRLIRYDEEEMT</sequence>
<keyword evidence="2" id="KW-0812">Transmembrane</keyword>
<evidence type="ECO:0000313" key="3">
    <source>
        <dbReference type="EMBL" id="MEL0629344.1"/>
    </source>
</evidence>
<dbReference type="InterPro" id="IPR002528">
    <property type="entry name" value="MATE_fam"/>
</dbReference>
<accession>A0ABU9GPV2</accession>
<feature type="transmembrane region" description="Helical" evidence="2">
    <location>
        <begin position="310"/>
        <end position="333"/>
    </location>
</feature>
<proteinExistence type="predicted"/>
<reference evidence="3 4" key="1">
    <citation type="submission" date="2024-02" db="EMBL/GenBank/DDBJ databases">
        <title>Bacteria isolated from the canopy kelp, Nereocystis luetkeana.</title>
        <authorList>
            <person name="Pfister C.A."/>
            <person name="Younker I.T."/>
            <person name="Light S.H."/>
        </authorList>
    </citation>
    <scope>NUCLEOTIDE SEQUENCE [LARGE SCALE GENOMIC DNA]</scope>
    <source>
        <strain evidence="3 4">TI.1.05</strain>
    </source>
</reference>
<evidence type="ECO:0000313" key="4">
    <source>
        <dbReference type="Proteomes" id="UP001369082"/>
    </source>
</evidence>
<feature type="transmembrane region" description="Helical" evidence="2">
    <location>
        <begin position="44"/>
        <end position="65"/>
    </location>
</feature>
<keyword evidence="2" id="KW-1133">Transmembrane helix</keyword>
<keyword evidence="4" id="KW-1185">Reference proteome</keyword>
<name>A0ABU9GPV2_9GAMM</name>
<comment type="caution">
    <text evidence="3">The sequence shown here is derived from an EMBL/GenBank/DDBJ whole genome shotgun (WGS) entry which is preliminary data.</text>
</comment>
<organism evidence="3 4">
    <name type="scientific">Psychromonas aquatilis</name>
    <dbReference type="NCBI Taxonomy" id="2005072"/>
    <lineage>
        <taxon>Bacteria</taxon>
        <taxon>Pseudomonadati</taxon>
        <taxon>Pseudomonadota</taxon>
        <taxon>Gammaproteobacteria</taxon>
        <taxon>Alteromonadales</taxon>
        <taxon>Psychromonadaceae</taxon>
        <taxon>Psychromonas</taxon>
    </lineage>
</organism>
<protein>
    <submittedName>
        <fullName evidence="3">MATE family efflux transporter</fullName>
    </submittedName>
</protein>
<gene>
    <name evidence="3" type="ORF">V6256_06960</name>
</gene>
<feature type="transmembrane region" description="Helical" evidence="2">
    <location>
        <begin position="266"/>
        <end position="289"/>
    </location>
</feature>
<dbReference type="Proteomes" id="UP001369082">
    <property type="component" value="Unassembled WGS sequence"/>
</dbReference>
<evidence type="ECO:0000256" key="1">
    <source>
        <dbReference type="ARBA" id="ARBA00022448"/>
    </source>
</evidence>
<dbReference type="InterPro" id="IPR050222">
    <property type="entry name" value="MATE_MdtK"/>
</dbReference>
<evidence type="ECO:0000256" key="2">
    <source>
        <dbReference type="SAM" id="Phobius"/>
    </source>
</evidence>
<dbReference type="RefSeq" id="WP_341597355.1">
    <property type="nucleotide sequence ID" value="NZ_JBAKAZ010000020.1"/>
</dbReference>
<feature type="transmembrane region" description="Helical" evidence="2">
    <location>
        <begin position="239"/>
        <end position="260"/>
    </location>
</feature>
<keyword evidence="1" id="KW-0813">Transport</keyword>
<dbReference type="PANTHER" id="PTHR43298:SF2">
    <property type="entry name" value="FMN_FAD EXPORTER YEEO-RELATED"/>
    <property type="match status" value="1"/>
</dbReference>
<feature type="transmembrane region" description="Helical" evidence="2">
    <location>
        <begin position="159"/>
        <end position="179"/>
    </location>
</feature>
<dbReference type="Pfam" id="PF01554">
    <property type="entry name" value="MatE"/>
    <property type="match status" value="2"/>
</dbReference>
<feature type="transmembrane region" description="Helical" evidence="2">
    <location>
        <begin position="12"/>
        <end position="38"/>
    </location>
</feature>
<feature type="transmembrane region" description="Helical" evidence="2">
    <location>
        <begin position="383"/>
        <end position="405"/>
    </location>
</feature>
<dbReference type="PANTHER" id="PTHR43298">
    <property type="entry name" value="MULTIDRUG RESISTANCE PROTEIN NORM-RELATED"/>
    <property type="match status" value="1"/>
</dbReference>
<feature type="transmembrane region" description="Helical" evidence="2">
    <location>
        <begin position="339"/>
        <end position="362"/>
    </location>
</feature>
<keyword evidence="2" id="KW-0472">Membrane</keyword>
<feature type="transmembrane region" description="Helical" evidence="2">
    <location>
        <begin position="185"/>
        <end position="207"/>
    </location>
</feature>
<dbReference type="EMBL" id="JBAKAZ010000020">
    <property type="protein sequence ID" value="MEL0629344.1"/>
    <property type="molecule type" value="Genomic_DNA"/>
</dbReference>
<feature type="transmembrane region" description="Helical" evidence="2">
    <location>
        <begin position="129"/>
        <end position="152"/>
    </location>
</feature>